<dbReference type="AlphaFoldDB" id="A0A7C9ARR6"/>
<evidence type="ECO:0000313" key="2">
    <source>
        <dbReference type="EMBL" id="MBA4672295.1"/>
    </source>
</evidence>
<sequence>MALYRSTGRSTFSTSTATSGSLPPTSVSMSAFLFEGICSWSLDMIISSDFVILAESEVNMRSSLLLALGPGGGFPIKGSTMSKRLHSKGAGRHWNSSRFGQTFFDINSSAVLAFPCSTPPEVNCRPVAMVNSMNC</sequence>
<organism evidence="2">
    <name type="scientific">Opuntia streptacantha</name>
    <name type="common">Prickly pear cactus</name>
    <name type="synonym">Opuntia cardona</name>
    <dbReference type="NCBI Taxonomy" id="393608"/>
    <lineage>
        <taxon>Eukaryota</taxon>
        <taxon>Viridiplantae</taxon>
        <taxon>Streptophyta</taxon>
        <taxon>Embryophyta</taxon>
        <taxon>Tracheophyta</taxon>
        <taxon>Spermatophyta</taxon>
        <taxon>Magnoliopsida</taxon>
        <taxon>eudicotyledons</taxon>
        <taxon>Gunneridae</taxon>
        <taxon>Pentapetalae</taxon>
        <taxon>Caryophyllales</taxon>
        <taxon>Cactineae</taxon>
        <taxon>Cactaceae</taxon>
        <taxon>Opuntioideae</taxon>
        <taxon>Opuntia</taxon>
    </lineage>
</organism>
<reference evidence="2" key="1">
    <citation type="journal article" date="2013" name="J. Plant Res.">
        <title>Effect of fungi and light on seed germination of three Opuntia species from semiarid lands of central Mexico.</title>
        <authorList>
            <person name="Delgado-Sanchez P."/>
            <person name="Jimenez-Bremont J.F."/>
            <person name="Guerrero-Gonzalez Mde L."/>
            <person name="Flores J."/>
        </authorList>
    </citation>
    <scope>NUCLEOTIDE SEQUENCE</scope>
    <source>
        <tissue evidence="2">Cladode</tissue>
    </source>
</reference>
<reference evidence="2" key="2">
    <citation type="submission" date="2020-07" db="EMBL/GenBank/DDBJ databases">
        <authorList>
            <person name="Vera ALvarez R."/>
            <person name="Arias-Moreno D.M."/>
            <person name="Jimenez-Jacinto V."/>
            <person name="Jimenez-Bremont J.F."/>
            <person name="Swaminathan K."/>
            <person name="Moose S.P."/>
            <person name="Guerrero-Gonzalez M.L."/>
            <person name="Marino-Ramirez L."/>
            <person name="Landsman D."/>
            <person name="Rodriguez-Kessler M."/>
            <person name="Delgado-Sanchez P."/>
        </authorList>
    </citation>
    <scope>NUCLEOTIDE SEQUENCE</scope>
    <source>
        <tissue evidence="2">Cladode</tissue>
    </source>
</reference>
<dbReference type="EMBL" id="GISG01254834">
    <property type="protein sequence ID" value="MBA4672295.1"/>
    <property type="molecule type" value="Transcribed_RNA"/>
</dbReference>
<feature type="region of interest" description="Disordered" evidence="1">
    <location>
        <begin position="1"/>
        <end position="23"/>
    </location>
</feature>
<proteinExistence type="predicted"/>
<accession>A0A7C9ARR6</accession>
<name>A0A7C9ARR6_OPUST</name>
<protein>
    <submittedName>
        <fullName evidence="2">Uncharacterized protein</fullName>
    </submittedName>
</protein>
<feature type="compositionally biased region" description="Low complexity" evidence="1">
    <location>
        <begin position="1"/>
        <end position="21"/>
    </location>
</feature>
<evidence type="ECO:0000256" key="1">
    <source>
        <dbReference type="SAM" id="MobiDB-lite"/>
    </source>
</evidence>